<evidence type="ECO:0000256" key="10">
    <source>
        <dbReference type="PROSITE-ProRule" id="PRU01240"/>
    </source>
</evidence>
<evidence type="ECO:0000256" key="2">
    <source>
        <dbReference type="ARBA" id="ARBA00011073"/>
    </source>
</evidence>
<dbReference type="PANTHER" id="PTHR43806">
    <property type="entry name" value="PEPTIDASE S8"/>
    <property type="match status" value="1"/>
</dbReference>
<dbReference type="Proteomes" id="UP000199408">
    <property type="component" value="Unassembled WGS sequence"/>
</dbReference>
<keyword evidence="8 12" id="KW-1133">Transmembrane helix</keyword>
<dbReference type="EMBL" id="FMDN01000003">
    <property type="protein sequence ID" value="SCG41767.1"/>
    <property type="molecule type" value="Genomic_DNA"/>
</dbReference>
<dbReference type="InterPro" id="IPR050131">
    <property type="entry name" value="Peptidase_S8_subtilisin-like"/>
</dbReference>
<protein>
    <submittedName>
        <fullName evidence="15">Type VII secretion-associated serine protease mycosin</fullName>
    </submittedName>
</protein>
<evidence type="ECO:0000256" key="4">
    <source>
        <dbReference type="ARBA" id="ARBA00022670"/>
    </source>
</evidence>
<dbReference type="AlphaFoldDB" id="A0A1C5H778"/>
<keyword evidence="6 10" id="KW-0378">Hydrolase</keyword>
<organism evidence="15 16">
    <name type="scientific">Micromonospora halophytica</name>
    <dbReference type="NCBI Taxonomy" id="47864"/>
    <lineage>
        <taxon>Bacteria</taxon>
        <taxon>Bacillati</taxon>
        <taxon>Actinomycetota</taxon>
        <taxon>Actinomycetes</taxon>
        <taxon>Micromonosporales</taxon>
        <taxon>Micromonosporaceae</taxon>
        <taxon>Micromonospora</taxon>
    </lineage>
</organism>
<keyword evidence="5 12" id="KW-0812">Transmembrane</keyword>
<evidence type="ECO:0000256" key="7">
    <source>
        <dbReference type="ARBA" id="ARBA00022825"/>
    </source>
</evidence>
<evidence type="ECO:0000256" key="9">
    <source>
        <dbReference type="ARBA" id="ARBA00023136"/>
    </source>
</evidence>
<feature type="active site" description="Charge relay system" evidence="10">
    <location>
        <position position="250"/>
    </location>
</feature>
<keyword evidence="3" id="KW-1003">Cell membrane</keyword>
<dbReference type="InterPro" id="IPR000209">
    <property type="entry name" value="Peptidase_S8/S53_dom"/>
</dbReference>
<dbReference type="STRING" id="47864.GA0070560_103198"/>
<feature type="active site" description="Charge relay system" evidence="10">
    <location>
        <position position="95"/>
    </location>
</feature>
<dbReference type="RefSeq" id="WP_425412601.1">
    <property type="nucleotide sequence ID" value="NZ_FMDN01000003.1"/>
</dbReference>
<dbReference type="NCBIfam" id="TIGR03921">
    <property type="entry name" value="T7SS_mycosin"/>
    <property type="match status" value="1"/>
</dbReference>
<evidence type="ECO:0000256" key="6">
    <source>
        <dbReference type="ARBA" id="ARBA00022801"/>
    </source>
</evidence>
<keyword evidence="16" id="KW-1185">Reference proteome</keyword>
<evidence type="ECO:0000256" key="1">
    <source>
        <dbReference type="ARBA" id="ARBA00004162"/>
    </source>
</evidence>
<dbReference type="PANTHER" id="PTHR43806:SF11">
    <property type="entry name" value="CEREVISIN-RELATED"/>
    <property type="match status" value="1"/>
</dbReference>
<feature type="region of interest" description="Disordered" evidence="11">
    <location>
        <begin position="77"/>
        <end position="96"/>
    </location>
</feature>
<sequence>MNRASTRATLALLALTVILAIPATPAQGDRNRDEQWHLRYLKAEDAHRTSQGEGVTVAVPDSGVDPHPDLLRNLLPGTDVIPGGAGDGRQDRDGHGTGMAGLIAAHGQEGDAGAMGIAPKAKILPIYESPPKADGTTDALAAGIEFATANHADVISVSAVAAASVRLQKAVKEALAANIVVVAAAGNGPPQIGVGYPAAEPGVIAVGGIDQTGTRAAISVTGPEIDVVAPAVDIFSTSNDGRYRRGTGTSGATAIVAGAAALIRAKYPHLPASEVAHRLTATAVDKGPPGRDDEYGYGVIDLVAALTADVPPLGFESSTVTPPPDGAPPTAVADSDGDDAATARGLVTLGVIVAAGGGYLIWRRRRRADDPPPRISR</sequence>
<dbReference type="InterPro" id="IPR036852">
    <property type="entry name" value="Peptidase_S8/S53_dom_sf"/>
</dbReference>
<proteinExistence type="inferred from homology"/>
<dbReference type="GO" id="GO:0006508">
    <property type="term" value="P:proteolysis"/>
    <property type="evidence" value="ECO:0007669"/>
    <property type="project" value="UniProtKB-KW"/>
</dbReference>
<dbReference type="Pfam" id="PF00082">
    <property type="entry name" value="Peptidase_S8"/>
    <property type="match status" value="1"/>
</dbReference>
<evidence type="ECO:0000313" key="16">
    <source>
        <dbReference type="Proteomes" id="UP000199408"/>
    </source>
</evidence>
<keyword evidence="9 12" id="KW-0472">Membrane</keyword>
<dbReference type="GO" id="GO:0005886">
    <property type="term" value="C:plasma membrane"/>
    <property type="evidence" value="ECO:0007669"/>
    <property type="project" value="UniProtKB-SubCell"/>
</dbReference>
<evidence type="ECO:0000256" key="12">
    <source>
        <dbReference type="SAM" id="Phobius"/>
    </source>
</evidence>
<evidence type="ECO:0000256" key="8">
    <source>
        <dbReference type="ARBA" id="ARBA00022989"/>
    </source>
</evidence>
<dbReference type="InterPro" id="IPR023834">
    <property type="entry name" value="T7SS_pept_S8A_mycosin"/>
</dbReference>
<name>A0A1C5H778_9ACTN</name>
<feature type="transmembrane region" description="Helical" evidence="12">
    <location>
        <begin position="345"/>
        <end position="362"/>
    </location>
</feature>
<accession>A0A1C5H778</accession>
<feature type="active site" description="Charge relay system" evidence="10">
    <location>
        <position position="61"/>
    </location>
</feature>
<feature type="signal peptide" evidence="13">
    <location>
        <begin position="1"/>
        <end position="28"/>
    </location>
</feature>
<dbReference type="Gene3D" id="3.40.50.200">
    <property type="entry name" value="Peptidase S8/S53 domain"/>
    <property type="match status" value="1"/>
</dbReference>
<feature type="region of interest" description="Disordered" evidence="11">
    <location>
        <begin position="314"/>
        <end position="338"/>
    </location>
</feature>
<evidence type="ECO:0000256" key="5">
    <source>
        <dbReference type="ARBA" id="ARBA00022692"/>
    </source>
</evidence>
<comment type="subcellular location">
    <subcellularLocation>
        <location evidence="1">Cell membrane</location>
        <topology evidence="1">Single-pass membrane protein</topology>
    </subcellularLocation>
</comment>
<dbReference type="InterPro" id="IPR015500">
    <property type="entry name" value="Peptidase_S8_subtilisin-rel"/>
</dbReference>
<evidence type="ECO:0000313" key="15">
    <source>
        <dbReference type="EMBL" id="SCG41767.1"/>
    </source>
</evidence>
<reference evidence="16" key="1">
    <citation type="submission" date="2016-06" db="EMBL/GenBank/DDBJ databases">
        <authorList>
            <person name="Varghese N."/>
        </authorList>
    </citation>
    <scope>NUCLEOTIDE SEQUENCE [LARGE SCALE GENOMIC DNA]</scope>
    <source>
        <strain evidence="16">DSM 43171</strain>
    </source>
</reference>
<dbReference type="PRINTS" id="PR00723">
    <property type="entry name" value="SUBTILISIN"/>
</dbReference>
<feature type="domain" description="Peptidase S8/S53" evidence="14">
    <location>
        <begin position="52"/>
        <end position="298"/>
    </location>
</feature>
<dbReference type="SUPFAM" id="SSF52743">
    <property type="entry name" value="Subtilisin-like"/>
    <property type="match status" value="1"/>
</dbReference>
<dbReference type="GO" id="GO:0004252">
    <property type="term" value="F:serine-type endopeptidase activity"/>
    <property type="evidence" value="ECO:0007669"/>
    <property type="project" value="UniProtKB-UniRule"/>
</dbReference>
<keyword evidence="13" id="KW-0732">Signal</keyword>
<evidence type="ECO:0000256" key="3">
    <source>
        <dbReference type="ARBA" id="ARBA00022475"/>
    </source>
</evidence>
<evidence type="ECO:0000256" key="11">
    <source>
        <dbReference type="SAM" id="MobiDB-lite"/>
    </source>
</evidence>
<gene>
    <name evidence="15" type="ORF">GA0070560_103198</name>
</gene>
<keyword evidence="4 10" id="KW-0645">Protease</keyword>
<keyword evidence="7 10" id="KW-0720">Serine protease</keyword>
<feature type="chain" id="PRO_5008717495" evidence="13">
    <location>
        <begin position="29"/>
        <end position="377"/>
    </location>
</feature>
<comment type="similarity">
    <text evidence="2 10">Belongs to the peptidase S8 family.</text>
</comment>
<dbReference type="PROSITE" id="PS51892">
    <property type="entry name" value="SUBTILASE"/>
    <property type="match status" value="1"/>
</dbReference>
<evidence type="ECO:0000259" key="14">
    <source>
        <dbReference type="Pfam" id="PF00082"/>
    </source>
</evidence>
<evidence type="ECO:0000256" key="13">
    <source>
        <dbReference type="SAM" id="SignalP"/>
    </source>
</evidence>